<keyword evidence="3" id="KW-1185">Reference proteome</keyword>
<gene>
    <name evidence="2" type="ORF">GCM10008937_05720</name>
</gene>
<dbReference type="Proteomes" id="UP001500191">
    <property type="component" value="Unassembled WGS sequence"/>
</dbReference>
<evidence type="ECO:0000313" key="3">
    <source>
        <dbReference type="Proteomes" id="UP001500191"/>
    </source>
</evidence>
<feature type="chain" id="PRO_5045948063" evidence="1">
    <location>
        <begin position="21"/>
        <end position="91"/>
    </location>
</feature>
<evidence type="ECO:0000313" key="2">
    <source>
        <dbReference type="EMBL" id="GAA0501148.1"/>
    </source>
</evidence>
<proteinExistence type="predicted"/>
<comment type="caution">
    <text evidence="2">The sequence shown here is derived from an EMBL/GenBank/DDBJ whole genome shotgun (WGS) entry which is preliminary data.</text>
</comment>
<evidence type="ECO:0000256" key="1">
    <source>
        <dbReference type="SAM" id="SignalP"/>
    </source>
</evidence>
<feature type="signal peptide" evidence="1">
    <location>
        <begin position="1"/>
        <end position="20"/>
    </location>
</feature>
<name>A0ABN1BMS9_9DEIO</name>
<reference evidence="2 3" key="1">
    <citation type="journal article" date="2019" name="Int. J. Syst. Evol. Microbiol.">
        <title>The Global Catalogue of Microorganisms (GCM) 10K type strain sequencing project: providing services to taxonomists for standard genome sequencing and annotation.</title>
        <authorList>
            <consortium name="The Broad Institute Genomics Platform"/>
            <consortium name="The Broad Institute Genome Sequencing Center for Infectious Disease"/>
            <person name="Wu L."/>
            <person name="Ma J."/>
        </authorList>
    </citation>
    <scope>NUCLEOTIDE SEQUENCE [LARGE SCALE GENOMIC DNA]</scope>
    <source>
        <strain evidence="2 3">JCM 14368</strain>
    </source>
</reference>
<dbReference type="RefSeq" id="WP_343755859.1">
    <property type="nucleotide sequence ID" value="NZ_BAAADB010000004.1"/>
</dbReference>
<protein>
    <submittedName>
        <fullName evidence="2">Uncharacterized protein</fullName>
    </submittedName>
</protein>
<organism evidence="2 3">
    <name type="scientific">Deinococcus depolymerans</name>
    <dbReference type="NCBI Taxonomy" id="392408"/>
    <lineage>
        <taxon>Bacteria</taxon>
        <taxon>Thermotogati</taxon>
        <taxon>Deinococcota</taxon>
        <taxon>Deinococci</taxon>
        <taxon>Deinococcales</taxon>
        <taxon>Deinococcaceae</taxon>
        <taxon>Deinococcus</taxon>
    </lineage>
</organism>
<dbReference type="EMBL" id="BAAADB010000004">
    <property type="protein sequence ID" value="GAA0501148.1"/>
    <property type="molecule type" value="Genomic_DNA"/>
</dbReference>
<sequence>MKLKLEAMLVAGACVMGLLAATAKADGAFTGQTYSQTKCVTDNGCYLNPFTPNKQYWTYTYGYYVGDMGNRHTHLISSGETGKTQATAIAP</sequence>
<accession>A0ABN1BMS9</accession>
<keyword evidence="1" id="KW-0732">Signal</keyword>